<dbReference type="Proteomes" id="UP001308005">
    <property type="component" value="Unassembled WGS sequence"/>
</dbReference>
<evidence type="ECO:0000313" key="1">
    <source>
        <dbReference type="EMBL" id="MEB4591227.1"/>
    </source>
</evidence>
<reference evidence="2" key="1">
    <citation type="submission" date="2023-07" db="EMBL/GenBank/DDBJ databases">
        <title>The carbon used by Thiothrix.</title>
        <authorList>
            <person name="Chen L."/>
        </authorList>
    </citation>
    <scope>NUCLEOTIDE SEQUENCE [LARGE SCALE GENOMIC DNA]</scope>
</reference>
<comment type="caution">
    <text evidence="1">The sequence shown here is derived from an EMBL/GenBank/DDBJ whole genome shotgun (WGS) entry which is preliminary data.</text>
</comment>
<proteinExistence type="predicted"/>
<evidence type="ECO:0000313" key="2">
    <source>
        <dbReference type="Proteomes" id="UP001308005"/>
    </source>
</evidence>
<name>A0ABU6CXF7_9GAMM</name>
<organism evidence="1 2">
    <name type="scientific">Candidatus Thiothrix phosphatis</name>
    <dbReference type="NCBI Taxonomy" id="3112415"/>
    <lineage>
        <taxon>Bacteria</taxon>
        <taxon>Pseudomonadati</taxon>
        <taxon>Pseudomonadota</taxon>
        <taxon>Gammaproteobacteria</taxon>
        <taxon>Thiotrichales</taxon>
        <taxon>Thiotrichaceae</taxon>
        <taxon>Thiothrix</taxon>
    </lineage>
</organism>
<protein>
    <submittedName>
        <fullName evidence="1">Uncharacterized protein</fullName>
    </submittedName>
</protein>
<gene>
    <name evidence="1" type="ORF">VSS37_09585</name>
</gene>
<sequence>MSKPITQGAAVAPLQNAVHRAARMAATYEKAMLACLCLASQYRGRAQECQRLAAMFDREAAANANLLQLSLGEKWRLEDAGREAQP</sequence>
<keyword evidence="2" id="KW-1185">Reference proteome</keyword>
<dbReference type="RefSeq" id="WP_324694678.1">
    <property type="nucleotide sequence ID" value="NZ_JAYMYJ010000091.1"/>
</dbReference>
<dbReference type="EMBL" id="JAYMYJ010000091">
    <property type="protein sequence ID" value="MEB4591227.1"/>
    <property type="molecule type" value="Genomic_DNA"/>
</dbReference>
<reference evidence="1 2" key="2">
    <citation type="submission" date="2024-01" db="EMBL/GenBank/DDBJ databases">
        <authorList>
            <person name="Xie X."/>
        </authorList>
    </citation>
    <scope>NUCLEOTIDE SEQUENCE [LARGE SCALE GENOMIC DNA]</scope>
    <source>
        <strain evidence="1">SCUT-1</strain>
    </source>
</reference>
<accession>A0ABU6CXF7</accession>